<dbReference type="SUPFAM" id="SSF51338">
    <property type="entry name" value="Composite domain of metallo-dependent hydrolases"/>
    <property type="match status" value="1"/>
</dbReference>
<comment type="caution">
    <text evidence="2">The sequence shown here is derived from an EMBL/GenBank/DDBJ whole genome shotgun (WGS) entry which is preliminary data.</text>
</comment>
<protein>
    <recommendedName>
        <fullName evidence="4">Amidohydrolase-related domain-containing protein</fullName>
    </recommendedName>
</protein>
<dbReference type="PANTHER" id="PTHR43794:SF11">
    <property type="entry name" value="AMIDOHYDROLASE-RELATED DOMAIN-CONTAINING PROTEIN"/>
    <property type="match status" value="1"/>
</dbReference>
<dbReference type="InterPro" id="IPR032466">
    <property type="entry name" value="Metal_Hydrolase"/>
</dbReference>
<dbReference type="EMBL" id="JBHSRD010000003">
    <property type="protein sequence ID" value="MFC6006568.1"/>
    <property type="molecule type" value="Genomic_DNA"/>
</dbReference>
<dbReference type="Gene3D" id="2.30.40.10">
    <property type="entry name" value="Urease, subunit C, domain 1"/>
    <property type="match status" value="2"/>
</dbReference>
<dbReference type="SUPFAM" id="SSF51556">
    <property type="entry name" value="Metallo-dependent hydrolases"/>
    <property type="match status" value="1"/>
</dbReference>
<dbReference type="PANTHER" id="PTHR43794">
    <property type="entry name" value="AMINOHYDROLASE SSNA-RELATED"/>
    <property type="match status" value="1"/>
</dbReference>
<evidence type="ECO:0000313" key="3">
    <source>
        <dbReference type="Proteomes" id="UP001596189"/>
    </source>
</evidence>
<proteinExistence type="predicted"/>
<name>A0ABW1JCZ3_9ACTN</name>
<evidence type="ECO:0000256" key="1">
    <source>
        <dbReference type="ARBA" id="ARBA00022801"/>
    </source>
</evidence>
<dbReference type="Proteomes" id="UP001596189">
    <property type="component" value="Unassembled WGS sequence"/>
</dbReference>
<accession>A0ABW1JCZ3</accession>
<evidence type="ECO:0000313" key="2">
    <source>
        <dbReference type="EMBL" id="MFC6006568.1"/>
    </source>
</evidence>
<dbReference type="InterPro" id="IPR011059">
    <property type="entry name" value="Metal-dep_hydrolase_composite"/>
</dbReference>
<dbReference type="RefSeq" id="WP_345718051.1">
    <property type="nucleotide sequence ID" value="NZ_BAABFP010000008.1"/>
</dbReference>
<dbReference type="InterPro" id="IPR050287">
    <property type="entry name" value="MTA/SAH_deaminase"/>
</dbReference>
<reference evidence="3" key="1">
    <citation type="journal article" date="2019" name="Int. J. Syst. Evol. Microbiol.">
        <title>The Global Catalogue of Microorganisms (GCM) 10K type strain sequencing project: providing services to taxonomists for standard genome sequencing and annotation.</title>
        <authorList>
            <consortium name="The Broad Institute Genomics Platform"/>
            <consortium name="The Broad Institute Genome Sequencing Center for Infectious Disease"/>
            <person name="Wu L."/>
            <person name="Ma J."/>
        </authorList>
    </citation>
    <scope>NUCLEOTIDE SEQUENCE [LARGE SCALE GENOMIC DNA]</scope>
    <source>
        <strain evidence="3">KACC 14249</strain>
    </source>
</reference>
<dbReference type="Gene3D" id="3.20.20.140">
    <property type="entry name" value="Metal-dependent hydrolases"/>
    <property type="match status" value="2"/>
</dbReference>
<gene>
    <name evidence="2" type="ORF">ACFQDO_05430</name>
</gene>
<keyword evidence="1" id="KW-0378">Hydrolase</keyword>
<organism evidence="2 3">
    <name type="scientific">Angustibacter luteus</name>
    <dbReference type="NCBI Taxonomy" id="658456"/>
    <lineage>
        <taxon>Bacteria</taxon>
        <taxon>Bacillati</taxon>
        <taxon>Actinomycetota</taxon>
        <taxon>Actinomycetes</taxon>
        <taxon>Kineosporiales</taxon>
        <taxon>Kineosporiaceae</taxon>
    </lineage>
</organism>
<evidence type="ECO:0008006" key="4">
    <source>
        <dbReference type="Google" id="ProtNLM"/>
    </source>
</evidence>
<keyword evidence="3" id="KW-1185">Reference proteome</keyword>
<sequence>MSKIAGLAVLRATGAVVHMWAIRGRVLAMSDHPDVPSARSGAFSGTVWLQDDGRIAAVTSSRQRAPDGFADAKVVDVGHSLVLPGLIDLHNHLAYNTLPLWTEPKQTTPFLHHNSWTRAPTYSASTTWPAYALITACPAELLAYVETKAIIGGTTTIQGSPPMNRPRDGWLVRNVEDETFGTGDDDRIYASVLTDKPAALATRAQRMRKGSAFIYHCSEGQPGSVVAKEFVDAERAGCLQARFVAVHANAADPARFKAWRAKAGAIAWSPFSNLWLYGRTTDVPAAQRERITVCLGSDWAPSGTKHVLGEVKVARLVSDDLGWGLSDEQLVAMMTSSPGDVLARAWRRQLGRLQPEAIGDVLVLRAGARANPYAAVVGATERDVELVVVAGQARYGTPALMAEATSQPVTTISVAGQDRSLQLTHADDTATRWQWADVVARIEQVRADPKGEIEKAQTTIGAFAGRLDQDEAPLRLALDMPTGLGPVGGLPKDLGDVHVPALESLTHDAEWLKGLVGKGFHGGLLDDLSRYYPTRGG</sequence>